<dbReference type="PANTHER" id="PTHR31973:SF184">
    <property type="entry name" value="OS02G0685500 PROTEIN"/>
    <property type="match status" value="1"/>
</dbReference>
<dbReference type="EnsemblPlants" id="KQK89130">
    <property type="protein sequence ID" value="KQK89130"/>
    <property type="gene ID" value="SETIT_038725mg"/>
</dbReference>
<dbReference type="PROSITE" id="PS50966">
    <property type="entry name" value="ZF_SWIM"/>
    <property type="match status" value="1"/>
</dbReference>
<evidence type="ECO:0000313" key="5">
    <source>
        <dbReference type="Proteomes" id="UP000004995"/>
    </source>
</evidence>
<dbReference type="Gramene" id="KQK89130">
    <property type="protein sequence ID" value="KQK89130"/>
    <property type="gene ID" value="SETIT_038725mg"/>
</dbReference>
<dbReference type="AlphaFoldDB" id="K4AIL3"/>
<feature type="domain" description="SWIM-type" evidence="3">
    <location>
        <begin position="590"/>
        <end position="622"/>
    </location>
</feature>
<keyword evidence="1" id="KW-0479">Metal-binding</keyword>
<sequence length="799" mass="92748">MILRGCFDCRKARPHYVLMNLESESNWKQYKEVVEHANVVCLEVHGLGERQSDFGLAITNDDFPNDTFEREEANIDDDDISLGSEDGNFEEDGVEDVEEEEESKSKSDGPEYEDEESESEEDGPQVNTTTVHDVEDIGRMGKCFCYSHKELRLLKECHVELPSVPNDKDISMVHKAICESTMGMKFNRLEELKFFLADYTVRLHRPFSVVHCDKKLRYDVMCKQGCMWRVWSWLIKSTDQWRISKPKRVHVQCTTKYLGRRILGIVHADSETLVPSLVESIFALSGYRKESYGKFPRVLIAMAYYNPGVKWFTHSSDMMQSDNGVLKHVLQRVFWCFPQCRVSFQHCHLVILVDGTFLIGKYKGTLMMAVVVDPEHQLVPLAFALAESENNDSWSWFMKIVRRHILGLSRQVCMISVGHHGLLNCVNDHMEGFPPLVHRWCMRHFAANMWHRQKNKEVIGKLKVLCMVHTEKEFDEKLQDLVKNWNDEAKEWLKVELEDKDKWAQAFDEGGMLRPVSRIIEYLFDRWQKACDLLNEGHRNGKVADEHISDAELRSVNQLLEPYEPERMVYSIRGSSTTNVGGESHGGRHYRVDLNECLCSCNIPQLLHLPCSHLIITCKARGYNYESPIYMSPLYFREHTIKIESSFELYLDLAQWPSYDGLEYVPNSNLKRNKIGRRQKKRLRGDMDESQGRLSADYGTGDFNMDKMADLVYPVLEAAYDMHHCGHLLADHHEDLKPLRPRVHSPLRWDERYVPYLHRAGFLDIALVVAEGLPPMDGPLLTAMVDRWRPKTHTFHLRA</sequence>
<evidence type="ECO:0000256" key="1">
    <source>
        <dbReference type="PROSITE-ProRule" id="PRU00325"/>
    </source>
</evidence>
<reference evidence="5" key="1">
    <citation type="journal article" date="2012" name="Nat. Biotechnol.">
        <title>Reference genome sequence of the model plant Setaria.</title>
        <authorList>
            <person name="Bennetzen J.L."/>
            <person name="Schmutz J."/>
            <person name="Wang H."/>
            <person name="Percifield R."/>
            <person name="Hawkins J."/>
            <person name="Pontaroli A.C."/>
            <person name="Estep M."/>
            <person name="Feng L."/>
            <person name="Vaughn J.N."/>
            <person name="Grimwood J."/>
            <person name="Jenkins J."/>
            <person name="Barry K."/>
            <person name="Lindquist E."/>
            <person name="Hellsten U."/>
            <person name="Deshpande S."/>
            <person name="Wang X."/>
            <person name="Wu X."/>
            <person name="Mitros T."/>
            <person name="Triplett J."/>
            <person name="Yang X."/>
            <person name="Ye C.Y."/>
            <person name="Mauro-Herrera M."/>
            <person name="Wang L."/>
            <person name="Li P."/>
            <person name="Sharma M."/>
            <person name="Sharma R."/>
            <person name="Ronald P.C."/>
            <person name="Panaud O."/>
            <person name="Kellogg E.A."/>
            <person name="Brutnell T.P."/>
            <person name="Doust A.N."/>
            <person name="Tuskan G.A."/>
            <person name="Rokhsar D."/>
            <person name="Devos K.M."/>
        </authorList>
    </citation>
    <scope>NUCLEOTIDE SEQUENCE [LARGE SCALE GENOMIC DNA]</scope>
    <source>
        <strain evidence="5">cv. Yugu1</strain>
    </source>
</reference>
<name>K4AIL3_SETIT</name>
<feature type="region of interest" description="Disordered" evidence="2">
    <location>
        <begin position="72"/>
        <end position="132"/>
    </location>
</feature>
<dbReference type="GO" id="GO:0008270">
    <property type="term" value="F:zinc ion binding"/>
    <property type="evidence" value="ECO:0007669"/>
    <property type="project" value="UniProtKB-KW"/>
</dbReference>
<organism evidence="4 5">
    <name type="scientific">Setaria italica</name>
    <name type="common">Foxtail millet</name>
    <name type="synonym">Panicum italicum</name>
    <dbReference type="NCBI Taxonomy" id="4555"/>
    <lineage>
        <taxon>Eukaryota</taxon>
        <taxon>Viridiplantae</taxon>
        <taxon>Streptophyta</taxon>
        <taxon>Embryophyta</taxon>
        <taxon>Tracheophyta</taxon>
        <taxon>Spermatophyta</taxon>
        <taxon>Magnoliopsida</taxon>
        <taxon>Liliopsida</taxon>
        <taxon>Poales</taxon>
        <taxon>Poaceae</taxon>
        <taxon>PACMAD clade</taxon>
        <taxon>Panicoideae</taxon>
        <taxon>Panicodae</taxon>
        <taxon>Paniceae</taxon>
        <taxon>Cenchrinae</taxon>
        <taxon>Setaria</taxon>
    </lineage>
</organism>
<dbReference type="eggNOG" id="ENOG502QSE3">
    <property type="taxonomic scope" value="Eukaryota"/>
</dbReference>
<dbReference type="HOGENOM" id="CLU_006767_3_1_1"/>
<reference evidence="4" key="2">
    <citation type="submission" date="2018-08" db="UniProtKB">
        <authorList>
            <consortium name="EnsemblPlants"/>
        </authorList>
    </citation>
    <scope>IDENTIFICATION</scope>
    <source>
        <strain evidence="4">Yugu1</strain>
    </source>
</reference>
<dbReference type="Pfam" id="PF10551">
    <property type="entry name" value="MULE"/>
    <property type="match status" value="1"/>
</dbReference>
<protein>
    <recommendedName>
        <fullName evidence="3">SWIM-type domain-containing protein</fullName>
    </recommendedName>
</protein>
<evidence type="ECO:0000259" key="3">
    <source>
        <dbReference type="PROSITE" id="PS50966"/>
    </source>
</evidence>
<dbReference type="InterPro" id="IPR007527">
    <property type="entry name" value="Znf_SWIM"/>
</dbReference>
<dbReference type="Proteomes" id="UP000004995">
    <property type="component" value="Unassembled WGS sequence"/>
</dbReference>
<dbReference type="EMBL" id="AGNK02005627">
    <property type="status" value="NOT_ANNOTATED_CDS"/>
    <property type="molecule type" value="Genomic_DNA"/>
</dbReference>
<dbReference type="PANTHER" id="PTHR31973">
    <property type="entry name" value="POLYPROTEIN, PUTATIVE-RELATED"/>
    <property type="match status" value="1"/>
</dbReference>
<evidence type="ECO:0000256" key="2">
    <source>
        <dbReference type="SAM" id="MobiDB-lite"/>
    </source>
</evidence>
<keyword evidence="1" id="KW-0863">Zinc-finger</keyword>
<feature type="compositionally biased region" description="Acidic residues" evidence="2">
    <location>
        <begin position="87"/>
        <end position="102"/>
    </location>
</feature>
<evidence type="ECO:0000313" key="4">
    <source>
        <dbReference type="EnsemblPlants" id="KQK89130"/>
    </source>
</evidence>
<dbReference type="InParanoid" id="K4AIL3"/>
<keyword evidence="5" id="KW-1185">Reference proteome</keyword>
<proteinExistence type="predicted"/>
<accession>K4AIL3</accession>
<feature type="compositionally biased region" description="Acidic residues" evidence="2">
    <location>
        <begin position="110"/>
        <end position="123"/>
    </location>
</feature>
<dbReference type="InterPro" id="IPR018289">
    <property type="entry name" value="MULE_transposase_dom"/>
</dbReference>
<keyword evidence="1" id="KW-0862">Zinc</keyword>